<dbReference type="InterPro" id="IPR048743">
    <property type="entry name" value="AME1"/>
</dbReference>
<sequence length="726" mass="78708">MAPNEREQRRLERQRGAGTRELKNANFGFTFGAAPLPAIRSSRRTPARTTGSLPPQRSSRRTPGPLLPQPSSRKTPKTASKQNPRQNIPVVSQPQSKPATVRKPRSLSTPAPGRPKSSSSRLGTVQETSKAYGQPNYVTPKVTGKRKRKGGSTRNVEDVEEDELEGDEGGYRASARRTATRGIPRLNTPQLWADAMRADADGDEDELDQDGETHHLPGGASRTGSHKFLPITAPVELIDSSNSVGEAIGVARRNNEKRKGAQLQQTESSEDRLESPPDQALLTSRRRKKRPGSVDPLTSVEKIPVQYTQDSVASLQRSARAQRHAGREEDERAAASEDELSPVTRPPGGIPTIPEQPSRVEQREQTGDAESADELTSVVKRARNKPRRPPTQPEVAQTKATESEAEADELTPVAKRSQPESSRPKTQKASQRPPNVSRKPRAPKPADTPAVASPMPSRKAPPAAETAKRGHPIDAEVRPRKRSKRSTIASVPITVYRPSLPARPRASSPTSSDDADPLSNHSSSTPTRTTVNGIDVLAQISTEIIERMTGTLSLRLRSEASARVRADGKRKRVALLAFGAELGAALFTLTGTVDAHAELGRRVRRAGKERVRLRAELLGVRREREEVACRADEVRAAHEREVGEAREWQGLSKNLFDVELAVQRGRDKAEREGRVGEGAVMGVGNLVGGVVGDVVGGAGGTGEGLLSRIRKFNALLERAAEGLEGR</sequence>
<evidence type="ECO:0000256" key="1">
    <source>
        <dbReference type="SAM" id="MobiDB-lite"/>
    </source>
</evidence>
<feature type="compositionally biased region" description="Basic and acidic residues" evidence="1">
    <location>
        <begin position="1"/>
        <end position="23"/>
    </location>
</feature>
<dbReference type="Pfam" id="PF20994">
    <property type="entry name" value="CENPU"/>
    <property type="match status" value="1"/>
</dbReference>
<feature type="compositionally biased region" description="Polar residues" evidence="1">
    <location>
        <begin position="69"/>
        <end position="98"/>
    </location>
</feature>
<protein>
    <recommendedName>
        <fullName evidence="2">Inner kinetochore subunit AME1 domain-containing protein</fullName>
    </recommendedName>
</protein>
<feature type="compositionally biased region" description="Basic and acidic residues" evidence="1">
    <location>
        <begin position="325"/>
        <end position="335"/>
    </location>
</feature>
<evidence type="ECO:0000313" key="4">
    <source>
        <dbReference type="Proteomes" id="UP000308768"/>
    </source>
</evidence>
<organism evidence="3 4">
    <name type="scientific">Cryomyces minteri</name>
    <dbReference type="NCBI Taxonomy" id="331657"/>
    <lineage>
        <taxon>Eukaryota</taxon>
        <taxon>Fungi</taxon>
        <taxon>Dikarya</taxon>
        <taxon>Ascomycota</taxon>
        <taxon>Pezizomycotina</taxon>
        <taxon>Dothideomycetes</taxon>
        <taxon>Dothideomycetes incertae sedis</taxon>
        <taxon>Cryomyces</taxon>
    </lineage>
</organism>
<evidence type="ECO:0000313" key="3">
    <source>
        <dbReference type="EMBL" id="TKA65422.1"/>
    </source>
</evidence>
<proteinExistence type="predicted"/>
<dbReference type="AlphaFoldDB" id="A0A4U0WPX9"/>
<reference evidence="3 4" key="1">
    <citation type="submission" date="2017-03" db="EMBL/GenBank/DDBJ databases">
        <title>Genomes of endolithic fungi from Antarctica.</title>
        <authorList>
            <person name="Coleine C."/>
            <person name="Masonjones S."/>
            <person name="Stajich J.E."/>
        </authorList>
    </citation>
    <scope>NUCLEOTIDE SEQUENCE [LARGE SCALE GENOMIC DNA]</scope>
    <source>
        <strain evidence="3 4">CCFEE 5187</strain>
    </source>
</reference>
<dbReference type="Proteomes" id="UP000308768">
    <property type="component" value="Unassembled WGS sequence"/>
</dbReference>
<accession>A0A4U0WPX9</accession>
<feature type="domain" description="Inner kinetochore subunit AME1" evidence="2">
    <location>
        <begin position="523"/>
        <end position="717"/>
    </location>
</feature>
<feature type="compositionally biased region" description="Acidic residues" evidence="1">
    <location>
        <begin position="158"/>
        <end position="168"/>
    </location>
</feature>
<gene>
    <name evidence="3" type="ORF">B0A49_12646</name>
</gene>
<feature type="compositionally biased region" description="Low complexity" evidence="1">
    <location>
        <begin position="497"/>
        <end position="512"/>
    </location>
</feature>
<dbReference type="EMBL" id="NAJN01001141">
    <property type="protein sequence ID" value="TKA65422.1"/>
    <property type="molecule type" value="Genomic_DNA"/>
</dbReference>
<evidence type="ECO:0000259" key="2">
    <source>
        <dbReference type="Pfam" id="PF20994"/>
    </source>
</evidence>
<name>A0A4U0WPX9_9PEZI</name>
<feature type="compositionally biased region" description="Basic and acidic residues" evidence="1">
    <location>
        <begin position="466"/>
        <end position="478"/>
    </location>
</feature>
<feature type="compositionally biased region" description="Polar residues" evidence="1">
    <location>
        <begin position="116"/>
        <end position="131"/>
    </location>
</feature>
<comment type="caution">
    <text evidence="3">The sequence shown here is derived from an EMBL/GenBank/DDBJ whole genome shotgun (WGS) entry which is preliminary data.</text>
</comment>
<keyword evidence="4" id="KW-1185">Reference proteome</keyword>
<feature type="compositionally biased region" description="Polar residues" evidence="1">
    <location>
        <begin position="520"/>
        <end position="530"/>
    </location>
</feature>
<feature type="compositionally biased region" description="Acidic residues" evidence="1">
    <location>
        <begin position="201"/>
        <end position="210"/>
    </location>
</feature>
<dbReference type="OrthoDB" id="5377952at2759"/>
<feature type="region of interest" description="Disordered" evidence="1">
    <location>
        <begin position="1"/>
        <end position="227"/>
    </location>
</feature>
<feature type="compositionally biased region" description="Polar residues" evidence="1">
    <location>
        <begin position="306"/>
        <end position="319"/>
    </location>
</feature>
<feature type="region of interest" description="Disordered" evidence="1">
    <location>
        <begin position="249"/>
        <end position="530"/>
    </location>
</feature>
<feature type="compositionally biased region" description="Polar residues" evidence="1">
    <location>
        <begin position="47"/>
        <end position="57"/>
    </location>
</feature>
<dbReference type="STRING" id="331657.A0A4U0WPX9"/>